<proteinExistence type="predicted"/>
<sequence>MKEHQRKHSHSNKSSHCCSCNEDRVRKELEQLRTHTEKALKASWDETEMLQKECNQRLHGMIRLEVELELMKQNECASRMRINDLEGKKQDLLLRLSKNTANKKTDENKHKKRTWPLFVSLPAFKGISEEESATCSEQIKVLGQKVLERDMEIMEKQRILEESMEMVKQISMGDFAW</sequence>
<reference evidence="1" key="1">
    <citation type="submission" date="2021-01" db="EMBL/GenBank/DDBJ databases">
        <authorList>
            <person name="Corre E."/>
            <person name="Pelletier E."/>
            <person name="Niang G."/>
            <person name="Scheremetjew M."/>
            <person name="Finn R."/>
            <person name="Kale V."/>
            <person name="Holt S."/>
            <person name="Cochrane G."/>
            <person name="Meng A."/>
            <person name="Brown T."/>
            <person name="Cohen L."/>
        </authorList>
    </citation>
    <scope>NUCLEOTIDE SEQUENCE</scope>
    <source>
        <strain evidence="1">MM31A-1</strain>
    </source>
</reference>
<evidence type="ECO:0000313" key="1">
    <source>
        <dbReference type="EMBL" id="CAE0455837.1"/>
    </source>
</evidence>
<dbReference type="AlphaFoldDB" id="A0A7S3PUJ8"/>
<dbReference type="EMBL" id="HBIO01000951">
    <property type="protein sequence ID" value="CAE0455837.1"/>
    <property type="molecule type" value="Transcribed_RNA"/>
</dbReference>
<organism evidence="1">
    <name type="scientific">Chaetoceros debilis</name>
    <dbReference type="NCBI Taxonomy" id="122233"/>
    <lineage>
        <taxon>Eukaryota</taxon>
        <taxon>Sar</taxon>
        <taxon>Stramenopiles</taxon>
        <taxon>Ochrophyta</taxon>
        <taxon>Bacillariophyta</taxon>
        <taxon>Coscinodiscophyceae</taxon>
        <taxon>Chaetocerotophycidae</taxon>
        <taxon>Chaetocerotales</taxon>
        <taxon>Chaetocerotaceae</taxon>
        <taxon>Chaetoceros</taxon>
    </lineage>
</organism>
<gene>
    <name evidence="1" type="ORF">CDEB00056_LOCUS678</name>
</gene>
<name>A0A7S3PUJ8_9STRA</name>
<accession>A0A7S3PUJ8</accession>
<protein>
    <submittedName>
        <fullName evidence="1">Uncharacterized protein</fullName>
    </submittedName>
</protein>